<keyword evidence="3" id="KW-1185">Reference proteome</keyword>
<accession>A0A165J1V5</accession>
<evidence type="ECO:0000313" key="2">
    <source>
        <dbReference type="EMBL" id="KZV94204.1"/>
    </source>
</evidence>
<organism evidence="2 3">
    <name type="scientific">Exidia glandulosa HHB12029</name>
    <dbReference type="NCBI Taxonomy" id="1314781"/>
    <lineage>
        <taxon>Eukaryota</taxon>
        <taxon>Fungi</taxon>
        <taxon>Dikarya</taxon>
        <taxon>Basidiomycota</taxon>
        <taxon>Agaricomycotina</taxon>
        <taxon>Agaricomycetes</taxon>
        <taxon>Auriculariales</taxon>
        <taxon>Exidiaceae</taxon>
        <taxon>Exidia</taxon>
    </lineage>
</organism>
<dbReference type="Proteomes" id="UP000077266">
    <property type="component" value="Unassembled WGS sequence"/>
</dbReference>
<evidence type="ECO:0000256" key="1">
    <source>
        <dbReference type="SAM" id="MobiDB-lite"/>
    </source>
</evidence>
<proteinExistence type="predicted"/>
<reference evidence="2 3" key="1">
    <citation type="journal article" date="2016" name="Mol. Biol. Evol.">
        <title>Comparative Genomics of Early-Diverging Mushroom-Forming Fungi Provides Insights into the Origins of Lignocellulose Decay Capabilities.</title>
        <authorList>
            <person name="Nagy L.G."/>
            <person name="Riley R."/>
            <person name="Tritt A."/>
            <person name="Adam C."/>
            <person name="Daum C."/>
            <person name="Floudas D."/>
            <person name="Sun H."/>
            <person name="Yadav J.S."/>
            <person name="Pangilinan J."/>
            <person name="Larsson K.H."/>
            <person name="Matsuura K."/>
            <person name="Barry K."/>
            <person name="Labutti K."/>
            <person name="Kuo R."/>
            <person name="Ohm R.A."/>
            <person name="Bhattacharya S.S."/>
            <person name="Shirouzu T."/>
            <person name="Yoshinaga Y."/>
            <person name="Martin F.M."/>
            <person name="Grigoriev I.V."/>
            <person name="Hibbett D.S."/>
        </authorList>
    </citation>
    <scope>NUCLEOTIDE SEQUENCE [LARGE SCALE GENOMIC DNA]</scope>
    <source>
        <strain evidence="2 3">HHB12029</strain>
    </source>
</reference>
<dbReference type="EMBL" id="KV425977">
    <property type="protein sequence ID" value="KZV94204.1"/>
    <property type="molecule type" value="Genomic_DNA"/>
</dbReference>
<gene>
    <name evidence="2" type="ORF">EXIGLDRAFT_835172</name>
</gene>
<dbReference type="STRING" id="1314781.A0A165J1V5"/>
<evidence type="ECO:0000313" key="3">
    <source>
        <dbReference type="Proteomes" id="UP000077266"/>
    </source>
</evidence>
<feature type="compositionally biased region" description="Basic and acidic residues" evidence="1">
    <location>
        <begin position="393"/>
        <end position="403"/>
    </location>
</feature>
<dbReference type="AlphaFoldDB" id="A0A165J1V5"/>
<feature type="compositionally biased region" description="Polar residues" evidence="1">
    <location>
        <begin position="367"/>
        <end position="387"/>
    </location>
</feature>
<dbReference type="OrthoDB" id="3053346at2759"/>
<sequence length="438" mass="48014">MQTLEGPILRDWPVPPPGAEDFGQFVIISYDFVTSVAGLEDEEASRAAAALPRPKFLAVATNGSCPFRAHTGFITARNEDDEQKLTLQFYVIGEGLPQNKDPAFSIPVAPETAHPLGRAPIVPSIPLPWPNFYIDTTSNFACLVSRIHYDPLKAYPYILLAQRHQLLVHTVNDKREAKTRRLAKLYPGVAHPNGLVDVAARELPGLSLYSGAESSEEEAPKEVSPDLVAVYQKMETVQLFVEVCTDLGSVDPHTLGRTVDFYPQVEQVEQITTAFESRMLAQLTSKPETSTWVEATINAPEVSAVPEQVYEPIRHSLDLELGPNDARDASDDNESASSDSNLRPHPLSSGEEIVHAPASTDLPTRELTPSTFPHSEDQNGASASSKGVQAVTHRTEEEQKRVAVDPATTHRSFRARFRAVFRVASAKAKAWIVALHSS</sequence>
<protein>
    <submittedName>
        <fullName evidence="2">Uncharacterized protein</fullName>
    </submittedName>
</protein>
<dbReference type="InParanoid" id="A0A165J1V5"/>
<feature type="region of interest" description="Disordered" evidence="1">
    <location>
        <begin position="318"/>
        <end position="406"/>
    </location>
</feature>
<name>A0A165J1V5_EXIGL</name>